<feature type="transmembrane region" description="Helical" evidence="9">
    <location>
        <begin position="130"/>
        <end position="157"/>
    </location>
</feature>
<dbReference type="GO" id="GO:0005886">
    <property type="term" value="C:plasma membrane"/>
    <property type="evidence" value="ECO:0007669"/>
    <property type="project" value="UniProtKB-SubCell"/>
</dbReference>
<comment type="subcellular location">
    <subcellularLocation>
        <location evidence="1 9">Cell inner membrane</location>
        <topology evidence="1 9">Multi-pass membrane protein</topology>
    </subcellularLocation>
</comment>
<keyword evidence="7 9" id="KW-0472">Membrane</keyword>
<proteinExistence type="inferred from homology"/>
<keyword evidence="5 9" id="KW-0812">Transmembrane</keyword>
<keyword evidence="6 9" id="KW-1133">Transmembrane helix</keyword>
<comment type="subunit">
    <text evidence="9">The complex comprises the extracytoplasmic solute receptor protein and the two transmembrane proteins.</text>
</comment>
<accession>A0A2A4Z0H4</accession>
<feature type="transmembrane region" description="Helical" evidence="9">
    <location>
        <begin position="88"/>
        <end position="110"/>
    </location>
</feature>
<dbReference type="EMBL" id="NVUS01000011">
    <property type="protein sequence ID" value="PCJ00517.1"/>
    <property type="molecule type" value="Genomic_DNA"/>
</dbReference>
<evidence type="ECO:0000259" key="10">
    <source>
        <dbReference type="Pfam" id="PF04290"/>
    </source>
</evidence>
<evidence type="ECO:0000256" key="7">
    <source>
        <dbReference type="ARBA" id="ARBA00023136"/>
    </source>
</evidence>
<comment type="similarity">
    <text evidence="8 9">Belongs to the TRAP transporter small permease family.</text>
</comment>
<gene>
    <name evidence="11" type="ORF">COB13_09420</name>
</gene>
<evidence type="ECO:0000256" key="4">
    <source>
        <dbReference type="ARBA" id="ARBA00022519"/>
    </source>
</evidence>
<reference evidence="11" key="2">
    <citation type="journal article" date="2018" name="ISME J.">
        <title>A dynamic microbial community with high functional redundancy inhabits the cold, oxic subseafloor aquifer.</title>
        <authorList>
            <person name="Tully B.J."/>
            <person name="Wheat C.G."/>
            <person name="Glazer B.T."/>
            <person name="Huber J.A."/>
        </authorList>
    </citation>
    <scope>NUCLEOTIDE SEQUENCE</scope>
    <source>
        <strain evidence="11">NORP83</strain>
    </source>
</reference>
<dbReference type="InterPro" id="IPR055348">
    <property type="entry name" value="DctQ"/>
</dbReference>
<reference key="1">
    <citation type="submission" date="2017-08" db="EMBL/GenBank/DDBJ databases">
        <title>A dynamic microbial community with high functional redundancy inhabits the cold, oxic subseafloor aquifer.</title>
        <authorList>
            <person name="Tully B.J."/>
            <person name="Wheat C.G."/>
            <person name="Glazer B.T."/>
            <person name="Huber J.A."/>
        </authorList>
    </citation>
    <scope>NUCLEOTIDE SEQUENCE [LARGE SCALE GENOMIC DNA]</scope>
</reference>
<dbReference type="GO" id="GO:0022857">
    <property type="term" value="F:transmembrane transporter activity"/>
    <property type="evidence" value="ECO:0007669"/>
    <property type="project" value="UniProtKB-UniRule"/>
</dbReference>
<protein>
    <recommendedName>
        <fullName evidence="9">TRAP transporter small permease protein</fullName>
    </recommendedName>
</protein>
<evidence type="ECO:0000256" key="6">
    <source>
        <dbReference type="ARBA" id="ARBA00022989"/>
    </source>
</evidence>
<keyword evidence="3" id="KW-1003">Cell membrane</keyword>
<evidence type="ECO:0000256" key="1">
    <source>
        <dbReference type="ARBA" id="ARBA00004429"/>
    </source>
</evidence>
<evidence type="ECO:0000256" key="2">
    <source>
        <dbReference type="ARBA" id="ARBA00022448"/>
    </source>
</evidence>
<dbReference type="PANTHER" id="PTHR35011">
    <property type="entry name" value="2,3-DIKETO-L-GULONATE TRAP TRANSPORTER SMALL PERMEASE PROTEIN YIAM"/>
    <property type="match status" value="1"/>
</dbReference>
<organism evidence="11">
    <name type="scientific">OCS116 cluster bacterium</name>
    <dbReference type="NCBI Taxonomy" id="2030921"/>
    <lineage>
        <taxon>Bacteria</taxon>
        <taxon>Pseudomonadati</taxon>
        <taxon>Pseudomonadota</taxon>
        <taxon>Alphaproteobacteria</taxon>
        <taxon>OCS116 cluster</taxon>
    </lineage>
</organism>
<evidence type="ECO:0000313" key="11">
    <source>
        <dbReference type="EMBL" id="PCJ00517.1"/>
    </source>
</evidence>
<feature type="transmembrane region" description="Helical" evidence="9">
    <location>
        <begin position="21"/>
        <end position="40"/>
    </location>
</feature>
<feature type="domain" description="Tripartite ATP-independent periplasmic transporters DctQ component" evidence="10">
    <location>
        <begin position="26"/>
        <end position="154"/>
    </location>
</feature>
<comment type="caution">
    <text evidence="11">The sequence shown here is derived from an EMBL/GenBank/DDBJ whole genome shotgun (WGS) entry which is preliminary data.</text>
</comment>
<evidence type="ECO:0000256" key="5">
    <source>
        <dbReference type="ARBA" id="ARBA00022692"/>
    </source>
</evidence>
<dbReference type="Pfam" id="PF04290">
    <property type="entry name" value="DctQ"/>
    <property type="match status" value="1"/>
</dbReference>
<dbReference type="PANTHER" id="PTHR35011:SF4">
    <property type="entry name" value="SLL1102 PROTEIN"/>
    <property type="match status" value="1"/>
</dbReference>
<feature type="transmembrane region" description="Helical" evidence="9">
    <location>
        <begin position="46"/>
        <end position="67"/>
    </location>
</feature>
<dbReference type="InterPro" id="IPR007387">
    <property type="entry name" value="TRAP_DctQ"/>
</dbReference>
<comment type="function">
    <text evidence="9">Part of the tripartite ATP-independent periplasmic (TRAP) transport system.</text>
</comment>
<evidence type="ECO:0000256" key="8">
    <source>
        <dbReference type="ARBA" id="ARBA00038436"/>
    </source>
</evidence>
<dbReference type="AlphaFoldDB" id="A0A2A4Z0H4"/>
<name>A0A2A4Z0H4_9PROT</name>
<evidence type="ECO:0000256" key="9">
    <source>
        <dbReference type="RuleBase" id="RU369079"/>
    </source>
</evidence>
<keyword evidence="4 9" id="KW-0997">Cell inner membrane</keyword>
<keyword evidence="2 9" id="KW-0813">Transport</keyword>
<evidence type="ECO:0000256" key="3">
    <source>
        <dbReference type="ARBA" id="ARBA00022475"/>
    </source>
</evidence>
<sequence>MLNIANAITTTNKHTYGLVKWIVFIIAGLMVVEVISRYSLTAPTSWAPELATLLFGPFFLLGGPYLLHMGGHVAVDLVSSRATGKLKMTLEIVAISLAMVFGGILLWFSVPLVMSSFNYAETSYSAWNPIIWPSKAALPLASLLLLLQGFAELVFIIEASNNSKTSNVNEVL</sequence>